<evidence type="ECO:0000256" key="3">
    <source>
        <dbReference type="ARBA" id="ARBA00022792"/>
    </source>
</evidence>
<gene>
    <name evidence="12" type="ORF">FA14DRAFT_109771</name>
</gene>
<accession>A0A316VI33</accession>
<dbReference type="GO" id="GO:0005743">
    <property type="term" value="C:mitochondrial inner membrane"/>
    <property type="evidence" value="ECO:0007669"/>
    <property type="project" value="UniProtKB-SubCell"/>
</dbReference>
<name>A0A316VI33_9BASI</name>
<evidence type="ECO:0000256" key="6">
    <source>
        <dbReference type="ARBA" id="ARBA00023054"/>
    </source>
</evidence>
<dbReference type="InterPro" id="IPR008839">
    <property type="entry name" value="MDM33_fungi"/>
</dbReference>
<dbReference type="PANTHER" id="PTHR31961:SF3">
    <property type="entry name" value="SENSITIVE TO HIGH EXPRESSION PROTEIN 9, MITOCHONDRIAL"/>
    <property type="match status" value="1"/>
</dbReference>
<evidence type="ECO:0000256" key="8">
    <source>
        <dbReference type="ARBA" id="ARBA00023136"/>
    </source>
</evidence>
<dbReference type="OrthoDB" id="5595506at2759"/>
<evidence type="ECO:0000313" key="13">
    <source>
        <dbReference type="Proteomes" id="UP000245771"/>
    </source>
</evidence>
<keyword evidence="4 10" id="KW-0809">Transit peptide</keyword>
<keyword evidence="6 11" id="KW-0175">Coiled coil</keyword>
<dbReference type="AlphaFoldDB" id="A0A316VI33"/>
<evidence type="ECO:0000256" key="9">
    <source>
        <dbReference type="ARBA" id="ARBA00024807"/>
    </source>
</evidence>
<dbReference type="InParanoid" id="A0A316VI33"/>
<evidence type="ECO:0000256" key="11">
    <source>
        <dbReference type="SAM" id="Coils"/>
    </source>
</evidence>
<proteinExistence type="inferred from homology"/>
<keyword evidence="5 10" id="KW-1133">Transmembrane helix</keyword>
<evidence type="ECO:0000256" key="1">
    <source>
        <dbReference type="ARBA" id="ARBA00007472"/>
    </source>
</evidence>
<keyword evidence="13" id="KW-1185">Reference proteome</keyword>
<dbReference type="RefSeq" id="XP_025356275.1">
    <property type="nucleotide sequence ID" value="XM_025495889.1"/>
</dbReference>
<evidence type="ECO:0000256" key="5">
    <source>
        <dbReference type="ARBA" id="ARBA00022989"/>
    </source>
</evidence>
<organism evidence="12 13">
    <name type="scientific">Meira miltonrushii</name>
    <dbReference type="NCBI Taxonomy" id="1280837"/>
    <lineage>
        <taxon>Eukaryota</taxon>
        <taxon>Fungi</taxon>
        <taxon>Dikarya</taxon>
        <taxon>Basidiomycota</taxon>
        <taxon>Ustilaginomycotina</taxon>
        <taxon>Exobasidiomycetes</taxon>
        <taxon>Exobasidiales</taxon>
        <taxon>Brachybasidiaceae</taxon>
        <taxon>Meira</taxon>
    </lineage>
</organism>
<dbReference type="Pfam" id="PF05546">
    <property type="entry name" value="She9_MDM33"/>
    <property type="match status" value="1"/>
</dbReference>
<dbReference type="EMBL" id="KZ819603">
    <property type="protein sequence ID" value="PWN35973.1"/>
    <property type="molecule type" value="Genomic_DNA"/>
</dbReference>
<feature type="coiled-coil region" evidence="11">
    <location>
        <begin position="24"/>
        <end position="51"/>
    </location>
</feature>
<protein>
    <recommendedName>
        <fullName evidence="10">Sensitive to high expression protein 9, mitochondrial</fullName>
    </recommendedName>
</protein>
<keyword evidence="2 10" id="KW-0812">Transmembrane</keyword>
<evidence type="ECO:0000313" key="12">
    <source>
        <dbReference type="EMBL" id="PWN35973.1"/>
    </source>
</evidence>
<evidence type="ECO:0000256" key="4">
    <source>
        <dbReference type="ARBA" id="ARBA00022946"/>
    </source>
</evidence>
<comment type="caution">
    <text evidence="10">Lacks conserved residue(s) required for the propagation of feature annotation.</text>
</comment>
<comment type="subunit">
    <text evidence="10">Homooligomer.</text>
</comment>
<feature type="non-terminal residue" evidence="12">
    <location>
        <position position="1"/>
    </location>
</feature>
<evidence type="ECO:0000256" key="10">
    <source>
        <dbReference type="RuleBase" id="RU364128"/>
    </source>
</evidence>
<dbReference type="GeneID" id="37017670"/>
<keyword evidence="7 10" id="KW-0496">Mitochondrion</keyword>
<feature type="transmembrane region" description="Helical" evidence="10">
    <location>
        <begin position="143"/>
        <end position="163"/>
    </location>
</feature>
<comment type="similarity">
    <text evidence="1 10">Belongs to the SHE9 family.</text>
</comment>
<reference evidence="12 13" key="1">
    <citation type="journal article" date="2018" name="Mol. Biol. Evol.">
        <title>Broad Genomic Sampling Reveals a Smut Pathogenic Ancestry of the Fungal Clade Ustilaginomycotina.</title>
        <authorList>
            <person name="Kijpornyongpan T."/>
            <person name="Mondo S.J."/>
            <person name="Barry K."/>
            <person name="Sandor L."/>
            <person name="Lee J."/>
            <person name="Lipzen A."/>
            <person name="Pangilinan J."/>
            <person name="LaButti K."/>
            <person name="Hainaut M."/>
            <person name="Henrissat B."/>
            <person name="Grigoriev I.V."/>
            <person name="Spatafora J.W."/>
            <person name="Aime M.C."/>
        </authorList>
    </citation>
    <scope>NUCLEOTIDE SEQUENCE [LARGE SCALE GENOMIC DNA]</scope>
    <source>
        <strain evidence="12 13">MCA 3882</strain>
    </source>
</reference>
<feature type="non-terminal residue" evidence="12">
    <location>
        <position position="207"/>
    </location>
</feature>
<comment type="function">
    <text evidence="9">Required for the maintenance of the structure of the mitochondrial inner membrane. Involved in mitochondrial morphology. Causes growth arrest when highly overexpressed.</text>
</comment>
<keyword evidence="8 10" id="KW-0472">Membrane</keyword>
<dbReference type="PANTHER" id="PTHR31961">
    <property type="entry name" value="SENSITIVE TO HIGH EXPRESSION PROTEIN 9, MITOCHONDRIAL"/>
    <property type="match status" value="1"/>
</dbReference>
<dbReference type="FunCoup" id="A0A316VI33">
    <property type="interactions" value="63"/>
</dbReference>
<comment type="subcellular location">
    <subcellularLocation>
        <location evidence="10">Mitochondrion inner membrane</location>
        <topology evidence="10">Multi-pass membrane protein</topology>
    </subcellularLocation>
</comment>
<dbReference type="STRING" id="1280837.A0A316VI33"/>
<sequence length="207" mass="23918">EPRIKQQLESLGKRWNAYSGYEEVVEAKAQVLEAEVELKQLRDEQSILRKEYMKAVSRRAGSQQTVNKLLQRREDWSDADLNAYMELVKSEHVEARGEREATERYESIGHRVNAAWDDVVRKTLERYHEEQIWSDRVRAGSTYGSLIIAGLNVAIFILAFLVVEPYKRKKLAQTFESRLLEGEALNAQMLASVVQEFTQQLTALEES</sequence>
<evidence type="ECO:0000256" key="2">
    <source>
        <dbReference type="ARBA" id="ARBA00022692"/>
    </source>
</evidence>
<evidence type="ECO:0000256" key="7">
    <source>
        <dbReference type="ARBA" id="ARBA00023128"/>
    </source>
</evidence>
<keyword evidence="3 10" id="KW-0999">Mitochondrion inner membrane</keyword>
<dbReference type="Proteomes" id="UP000245771">
    <property type="component" value="Unassembled WGS sequence"/>
</dbReference>
<dbReference type="GO" id="GO:0007007">
    <property type="term" value="P:inner mitochondrial membrane organization"/>
    <property type="evidence" value="ECO:0007669"/>
    <property type="project" value="TreeGrafter"/>
</dbReference>